<dbReference type="Gene3D" id="3.40.109.10">
    <property type="entry name" value="NADH Oxidase"/>
    <property type="match status" value="2"/>
</dbReference>
<evidence type="ECO:0000313" key="1">
    <source>
        <dbReference type="EMBL" id="TNM39684.1"/>
    </source>
</evidence>
<comment type="caution">
    <text evidence="1">The sequence shown here is derived from an EMBL/GenBank/DDBJ whole genome shotgun (WGS) entry which is preliminary data.</text>
</comment>
<dbReference type="InterPro" id="IPR050627">
    <property type="entry name" value="Nitroreductase/BluB"/>
</dbReference>
<dbReference type="Proteomes" id="UP000313231">
    <property type="component" value="Unassembled WGS sequence"/>
</dbReference>
<protein>
    <recommendedName>
        <fullName evidence="3">NAD(P)H nitroreductase</fullName>
    </recommendedName>
</protein>
<dbReference type="GO" id="GO:0016491">
    <property type="term" value="F:oxidoreductase activity"/>
    <property type="evidence" value="ECO:0007669"/>
    <property type="project" value="InterPro"/>
</dbReference>
<evidence type="ECO:0008006" key="3">
    <source>
        <dbReference type="Google" id="ProtNLM"/>
    </source>
</evidence>
<dbReference type="NCBIfam" id="NF047509">
    <property type="entry name" value="Rv3131_FMN_oxido"/>
    <property type="match status" value="1"/>
</dbReference>
<dbReference type="InterPro" id="IPR000415">
    <property type="entry name" value="Nitroreductase-like"/>
</dbReference>
<name>A0A5C4VUV0_9ACTN</name>
<keyword evidence="2" id="KW-1185">Reference proteome</keyword>
<dbReference type="PANTHER" id="PTHR23026:SF123">
    <property type="entry name" value="NAD(P)H NITROREDUCTASE RV3131-RELATED"/>
    <property type="match status" value="1"/>
</dbReference>
<accession>A0A5C4VUV0</accession>
<organism evidence="1 2">
    <name type="scientific">Nocardioides albidus</name>
    <dbReference type="NCBI Taxonomy" id="1517589"/>
    <lineage>
        <taxon>Bacteria</taxon>
        <taxon>Bacillati</taxon>
        <taxon>Actinomycetota</taxon>
        <taxon>Actinomycetes</taxon>
        <taxon>Propionibacteriales</taxon>
        <taxon>Nocardioidaceae</taxon>
        <taxon>Nocardioides</taxon>
    </lineage>
</organism>
<reference evidence="1 2" key="1">
    <citation type="journal article" date="2016" name="Int. J. Syst. Evol. Microbiol.">
        <title>Nocardioides albidus sp. nov., an actinobacterium isolated from garden soil.</title>
        <authorList>
            <person name="Singh H."/>
            <person name="Du J."/>
            <person name="Trinh H."/>
            <person name="Won K."/>
            <person name="Yang J.E."/>
            <person name="Yin C."/>
            <person name="Kook M."/>
            <person name="Yi T.H."/>
        </authorList>
    </citation>
    <scope>NUCLEOTIDE SEQUENCE [LARGE SCALE GENOMIC DNA]</scope>
    <source>
        <strain evidence="1 2">CCTCC AB 2015297</strain>
    </source>
</reference>
<dbReference type="RefSeq" id="WP_139623174.1">
    <property type="nucleotide sequence ID" value="NZ_VDMP01000024.1"/>
</dbReference>
<sequence length="328" mass="36616">MSGRLGTRPEQAPPAVIERLVSLACLAPSVHNTQPWRWRYDAGALELCADLTRRLPAEDPRGRNLTISCGAALHHLQFAARALGWETSVAPLPAGGPDTLLARVAVFRTVRHGVARGDIDLLRSRCTDRRRFTAWPVPADRLDDLCDRAGPWGVHAEPVTTDAARFRLELLANRALSFLEVEGRRLLEQDRWIDRDGPDGIPLELLPDAPEPLHARSRFRTGVLEDTRLVIHSGDRVIALGGARDDVGSWLRTGEALSDLWLEATRAGMSVIPMSQPIEVESTRHEIARTVLTSRFEPHVLVRVGWQAIGRRDLPRTPRRPLHDVFLR</sequence>
<dbReference type="EMBL" id="VDMP01000024">
    <property type="protein sequence ID" value="TNM39684.1"/>
    <property type="molecule type" value="Genomic_DNA"/>
</dbReference>
<proteinExistence type="predicted"/>
<gene>
    <name evidence="1" type="ORF">FHP29_12510</name>
</gene>
<dbReference type="AlphaFoldDB" id="A0A5C4VUV0"/>
<evidence type="ECO:0000313" key="2">
    <source>
        <dbReference type="Proteomes" id="UP000313231"/>
    </source>
</evidence>
<dbReference type="SUPFAM" id="SSF55469">
    <property type="entry name" value="FMN-dependent nitroreductase-like"/>
    <property type="match status" value="2"/>
</dbReference>
<dbReference type="PANTHER" id="PTHR23026">
    <property type="entry name" value="NADPH NITROREDUCTASE"/>
    <property type="match status" value="1"/>
</dbReference>